<proteinExistence type="predicted"/>
<organism evidence="2 3">
    <name type="scientific">Gimesia aquarii</name>
    <dbReference type="NCBI Taxonomy" id="2527964"/>
    <lineage>
        <taxon>Bacteria</taxon>
        <taxon>Pseudomonadati</taxon>
        <taxon>Planctomycetota</taxon>
        <taxon>Planctomycetia</taxon>
        <taxon>Planctomycetales</taxon>
        <taxon>Planctomycetaceae</taxon>
        <taxon>Gimesia</taxon>
    </lineage>
</organism>
<dbReference type="AlphaFoldDB" id="A0A517WU94"/>
<gene>
    <name evidence="2" type="ORF">V202x_22170</name>
</gene>
<accession>A0A517WU94</accession>
<name>A0A517WU94_9PLAN</name>
<feature type="region of interest" description="Disordered" evidence="1">
    <location>
        <begin position="65"/>
        <end position="90"/>
    </location>
</feature>
<reference evidence="2 3" key="1">
    <citation type="submission" date="2019-03" db="EMBL/GenBank/DDBJ databases">
        <title>Deep-cultivation of Planctomycetes and their phenomic and genomic characterization uncovers novel biology.</title>
        <authorList>
            <person name="Wiegand S."/>
            <person name="Jogler M."/>
            <person name="Boedeker C."/>
            <person name="Pinto D."/>
            <person name="Vollmers J."/>
            <person name="Rivas-Marin E."/>
            <person name="Kohn T."/>
            <person name="Peeters S.H."/>
            <person name="Heuer A."/>
            <person name="Rast P."/>
            <person name="Oberbeckmann S."/>
            <person name="Bunk B."/>
            <person name="Jeske O."/>
            <person name="Meyerdierks A."/>
            <person name="Storesund J.E."/>
            <person name="Kallscheuer N."/>
            <person name="Luecker S."/>
            <person name="Lage O.M."/>
            <person name="Pohl T."/>
            <person name="Merkel B.J."/>
            <person name="Hornburger P."/>
            <person name="Mueller R.-W."/>
            <person name="Bruemmer F."/>
            <person name="Labrenz M."/>
            <person name="Spormann A.M."/>
            <person name="Op den Camp H."/>
            <person name="Overmann J."/>
            <person name="Amann R."/>
            <person name="Jetten M.S.M."/>
            <person name="Mascher T."/>
            <person name="Medema M.H."/>
            <person name="Devos D.P."/>
            <person name="Kaster A.-K."/>
            <person name="Ovreas L."/>
            <person name="Rohde M."/>
            <person name="Galperin M.Y."/>
            <person name="Jogler C."/>
        </authorList>
    </citation>
    <scope>NUCLEOTIDE SEQUENCE [LARGE SCALE GENOMIC DNA]</scope>
    <source>
        <strain evidence="2 3">V202</strain>
    </source>
</reference>
<protein>
    <submittedName>
        <fullName evidence="2">Uncharacterized protein</fullName>
    </submittedName>
</protein>
<dbReference type="Proteomes" id="UP000318384">
    <property type="component" value="Chromosome"/>
</dbReference>
<dbReference type="EMBL" id="CP037422">
    <property type="protein sequence ID" value="QDU08847.1"/>
    <property type="molecule type" value="Genomic_DNA"/>
</dbReference>
<keyword evidence="3" id="KW-1185">Reference proteome</keyword>
<evidence type="ECO:0000256" key="1">
    <source>
        <dbReference type="SAM" id="MobiDB-lite"/>
    </source>
</evidence>
<evidence type="ECO:0000313" key="2">
    <source>
        <dbReference type="EMBL" id="QDU08847.1"/>
    </source>
</evidence>
<sequence length="90" mass="9727">MRPVVARSQQVLTHLCGERAASHRKRTSTSRTPIRKLGSQRAAAHWNLEPGRIQATVVEFTIRRGGGSGGSAADRGAVVEVGRVHTTRSE</sequence>
<evidence type="ECO:0000313" key="3">
    <source>
        <dbReference type="Proteomes" id="UP000318384"/>
    </source>
</evidence>